<keyword evidence="2" id="KW-1185">Reference proteome</keyword>
<name>A0A6A5Y1Z8_9PLEO</name>
<accession>A0A6A5Y1Z8</accession>
<dbReference type="GO" id="GO:0016491">
    <property type="term" value="F:oxidoreductase activity"/>
    <property type="evidence" value="ECO:0007669"/>
    <property type="project" value="InterPro"/>
</dbReference>
<reference evidence="1" key="1">
    <citation type="journal article" date="2020" name="Stud. Mycol.">
        <title>101 Dothideomycetes genomes: a test case for predicting lifestyles and emergence of pathogens.</title>
        <authorList>
            <person name="Haridas S."/>
            <person name="Albert R."/>
            <person name="Binder M."/>
            <person name="Bloem J."/>
            <person name="Labutti K."/>
            <person name="Salamov A."/>
            <person name="Andreopoulos B."/>
            <person name="Baker S."/>
            <person name="Barry K."/>
            <person name="Bills G."/>
            <person name="Bluhm B."/>
            <person name="Cannon C."/>
            <person name="Castanera R."/>
            <person name="Culley D."/>
            <person name="Daum C."/>
            <person name="Ezra D."/>
            <person name="Gonzalez J."/>
            <person name="Henrissat B."/>
            <person name="Kuo A."/>
            <person name="Liang C."/>
            <person name="Lipzen A."/>
            <person name="Lutzoni F."/>
            <person name="Magnuson J."/>
            <person name="Mondo S."/>
            <person name="Nolan M."/>
            <person name="Ohm R."/>
            <person name="Pangilinan J."/>
            <person name="Park H.-J."/>
            <person name="Ramirez L."/>
            <person name="Alfaro M."/>
            <person name="Sun H."/>
            <person name="Tritt A."/>
            <person name="Yoshinaga Y."/>
            <person name="Zwiers L.-H."/>
            <person name="Turgeon B."/>
            <person name="Goodwin S."/>
            <person name="Spatafora J."/>
            <person name="Crous P."/>
            <person name="Grigoriev I."/>
        </authorList>
    </citation>
    <scope>NUCLEOTIDE SEQUENCE</scope>
    <source>
        <strain evidence="1">CBS 175.79</strain>
    </source>
</reference>
<proteinExistence type="predicted"/>
<dbReference type="InterPro" id="IPR046366">
    <property type="entry name" value="MPAB"/>
</dbReference>
<evidence type="ECO:0000313" key="1">
    <source>
        <dbReference type="EMBL" id="KAF2019087.1"/>
    </source>
</evidence>
<dbReference type="OrthoDB" id="545169at2759"/>
<evidence type="ECO:0008006" key="3">
    <source>
        <dbReference type="Google" id="ProtNLM"/>
    </source>
</evidence>
<dbReference type="AlphaFoldDB" id="A0A6A5Y1Z8"/>
<dbReference type="GeneID" id="54278207"/>
<organism evidence="1 2">
    <name type="scientific">Aaosphaeria arxii CBS 175.79</name>
    <dbReference type="NCBI Taxonomy" id="1450172"/>
    <lineage>
        <taxon>Eukaryota</taxon>
        <taxon>Fungi</taxon>
        <taxon>Dikarya</taxon>
        <taxon>Ascomycota</taxon>
        <taxon>Pezizomycotina</taxon>
        <taxon>Dothideomycetes</taxon>
        <taxon>Pleosporomycetidae</taxon>
        <taxon>Pleosporales</taxon>
        <taxon>Pleosporales incertae sedis</taxon>
        <taxon>Aaosphaeria</taxon>
    </lineage>
</organism>
<dbReference type="EMBL" id="ML978067">
    <property type="protein sequence ID" value="KAF2019087.1"/>
    <property type="molecule type" value="Genomic_DNA"/>
</dbReference>
<sequence length="420" mass="48561">MFESGILYSVTGAFGKHTLAVLGASVSYVIVCNALRYRRRNQKHAQSPYKTRDDYSKMTTDDAWAIMKYILSLEFPLLSETALQFALFRTYGIQTISKLLCETKQLASLQNAPRRYDDTRVLIGEFLSYAPTTKRANSAIARMNYLHGNYQKVGKISNDDLLYTLSLFLLEPRRWIERHEWRTLTPMELCALGTFWKSIGDAMEISYEPLSHGPSNFKDGLEFMEDMELWSNAYEKRTMIPNDWNHKLANETTAILLTNVPPFLKPTGKHAVEALMDERLRRAMIYDDPPPLISKLVYSALYIRKLVIRHLLPPRPYFLRKRDLSDDPDPVTGRYYKLIYESEPWYVKPTFFVRNSPSSWLRWAIGRPYPDGKNYKPEGYDILEVGPPSKEKVGRAQCEATRDKLLAADRGRCPFAFSKS</sequence>
<dbReference type="Proteomes" id="UP000799778">
    <property type="component" value="Unassembled WGS sequence"/>
</dbReference>
<dbReference type="PANTHER" id="PTHR36124">
    <property type="match status" value="1"/>
</dbReference>
<protein>
    <recommendedName>
        <fullName evidence="3">ER-bound oxygenase mpaB/mpaB'/Rubber oxygenase catalytic domain-containing protein</fullName>
    </recommendedName>
</protein>
<evidence type="ECO:0000313" key="2">
    <source>
        <dbReference type="Proteomes" id="UP000799778"/>
    </source>
</evidence>
<dbReference type="RefSeq" id="XP_033387426.1">
    <property type="nucleotide sequence ID" value="XM_033520810.1"/>
</dbReference>
<gene>
    <name evidence="1" type="ORF">BU24DRAFT_112336</name>
</gene>
<dbReference type="PANTHER" id="PTHR36124:SF1">
    <property type="entry name" value="ER-BOUND OXYGENASE MPAB_MPAB'_RUBBER OXYGENASE CATALYTIC DOMAIN-CONTAINING PROTEIN"/>
    <property type="match status" value="1"/>
</dbReference>